<dbReference type="GO" id="GO:0004553">
    <property type="term" value="F:hydrolase activity, hydrolyzing O-glycosyl compounds"/>
    <property type="evidence" value="ECO:0007669"/>
    <property type="project" value="InterPro"/>
</dbReference>
<dbReference type="InterPro" id="IPR008979">
    <property type="entry name" value="Galactose-bd-like_sf"/>
</dbReference>
<dbReference type="Proteomes" id="UP000831290">
    <property type="component" value="Chromosome"/>
</dbReference>
<dbReference type="InterPro" id="IPR039329">
    <property type="entry name" value="SIAE"/>
</dbReference>
<dbReference type="GO" id="GO:0005975">
    <property type="term" value="P:carbohydrate metabolic process"/>
    <property type="evidence" value="ECO:0007669"/>
    <property type="project" value="InterPro"/>
</dbReference>
<keyword evidence="1" id="KW-0378">Hydrolase</keyword>
<dbReference type="Pfam" id="PF03629">
    <property type="entry name" value="SASA"/>
    <property type="match status" value="2"/>
</dbReference>
<dbReference type="KEGG" id="fbm:MQE35_17805"/>
<organism evidence="3 4">
    <name type="scientific">Abyssalbus ytuae</name>
    <dbReference type="NCBI Taxonomy" id="2926907"/>
    <lineage>
        <taxon>Bacteria</taxon>
        <taxon>Pseudomonadati</taxon>
        <taxon>Bacteroidota</taxon>
        <taxon>Flavobacteriia</taxon>
        <taxon>Flavobacteriales</taxon>
        <taxon>Flavobacteriaceae</taxon>
        <taxon>Abyssalbus</taxon>
    </lineage>
</organism>
<proteinExistence type="predicted"/>
<dbReference type="CDD" id="cd10967">
    <property type="entry name" value="CE4_GLA_like_6s"/>
    <property type="match status" value="1"/>
</dbReference>
<dbReference type="PANTHER" id="PTHR22901">
    <property type="entry name" value="SIALATE O-ACETYLESTERASE"/>
    <property type="match status" value="1"/>
</dbReference>
<keyword evidence="4" id="KW-1185">Reference proteome</keyword>
<sequence length="892" mass="101431">MTYVTKSIALMMWITLFSFPFSYSQIKLPHLISDGVILQRNSSLQLWGWASPGEKIKLAFKKKEYNTVTGTDGKWEIKLEPQKEGGPHEMIFKGNNSIKVKNIMFGDVWLCAGQSNMVLPVERVKEKYPDEVKEANYPYIRHFFIPTTTNLAGPTKDLPYGEWKSATGKDLLGFSATAYFFAKEIYKKYKIPVGLINASVGGTPIQAWISEEGLKSFPEDLTTIQKNKDSSYTNSLARLEQTNVKKEETDKGLTENIKWYEQEYTPKGWKNINIPGYWEDQGVRDLNGIVWYRKVIDVPPSMSVTPAKLFMGRIVDADFVYVNGTKVGNITYQYPPRRYEIPQGILKPGKNTIVIRVINYAGKGGFVPDKPYNLVANGKVLDLKGTWQYKVGGAFEDILDKSSRFVAQNQPSALYNAMVAPIINTSIKGILWYQGESNTGNPEPYYHYLPALIKDWRNKFNSHELPFLYVQLANFMEVDYLPVKKSNWAELRNAQLKTLSVPNTAMTVAIDLGEWNDIHPLDKENVGKRLALGAFKLAYNENIIYSGPIYKSSEITDDKIIISFENTGNGLISIDNESLRTFEVASADQKFVTAEAHIEGNRVIVSNKKIQHPEFVRYAWSDNPEQANLYNQEGLPASPFRNFEPEELNKKTWRGKKAAVVLTYDDALNSHLDKAIPLLDSLNLKATFYLTAYSSAFKNRLNEWGKAAQNGHELGNHTLFHPCDSSKPNREWVKKDYDMNTYSMDRMLDEIKMTNVVLEALDKKKERTFAFTCGDKYIANESFIDYLKDDFTGARSVRGEMHTITEIDVYNIDSYMINGESGEQLVEMVKEAIKDQSLLVFLFHGVGGDHSLNVSASAHKQLLEYLKANQHKVWITTMKNVVNNITHVQQNN</sequence>
<dbReference type="RefSeq" id="WP_255843135.1">
    <property type="nucleotide sequence ID" value="NZ_CP094358.1"/>
</dbReference>
<dbReference type="SUPFAM" id="SSF49785">
    <property type="entry name" value="Galactose-binding domain-like"/>
    <property type="match status" value="1"/>
</dbReference>
<name>A0A9E6ZNH7_9FLAO</name>
<dbReference type="PROSITE" id="PS51677">
    <property type="entry name" value="NODB"/>
    <property type="match status" value="1"/>
</dbReference>
<reference evidence="3" key="1">
    <citation type="submission" date="2022-03" db="EMBL/GenBank/DDBJ databases">
        <title>Description of Abyssus ytuae gen. nov., sp. nov., a novel member of the family Flavobacteriaceae isolated from the sediment of Mariana Trench.</title>
        <authorList>
            <person name="Zhang J."/>
            <person name="Xu X."/>
        </authorList>
    </citation>
    <scope>NUCLEOTIDE SEQUENCE</scope>
    <source>
        <strain evidence="3">MT3330</strain>
    </source>
</reference>
<evidence type="ECO:0000313" key="3">
    <source>
        <dbReference type="EMBL" id="UOB17580.1"/>
    </source>
</evidence>
<dbReference type="Pfam" id="PF01522">
    <property type="entry name" value="Polysacc_deac_1"/>
    <property type="match status" value="1"/>
</dbReference>
<dbReference type="InterPro" id="IPR011330">
    <property type="entry name" value="Glyco_hydro/deAcase_b/a-brl"/>
</dbReference>
<dbReference type="Gene3D" id="3.20.20.370">
    <property type="entry name" value="Glycoside hydrolase/deacetylase"/>
    <property type="match status" value="1"/>
</dbReference>
<evidence type="ECO:0000313" key="4">
    <source>
        <dbReference type="Proteomes" id="UP000831290"/>
    </source>
</evidence>
<evidence type="ECO:0000259" key="2">
    <source>
        <dbReference type="PROSITE" id="PS51677"/>
    </source>
</evidence>
<dbReference type="SUPFAM" id="SSF52266">
    <property type="entry name" value="SGNH hydrolase"/>
    <property type="match status" value="1"/>
</dbReference>
<dbReference type="InterPro" id="IPR036514">
    <property type="entry name" value="SGNH_hydro_sf"/>
</dbReference>
<dbReference type="AlphaFoldDB" id="A0A9E6ZNH7"/>
<dbReference type="Gene3D" id="3.40.50.1110">
    <property type="entry name" value="SGNH hydrolase"/>
    <property type="match status" value="2"/>
</dbReference>
<evidence type="ECO:0000256" key="1">
    <source>
        <dbReference type="ARBA" id="ARBA00022801"/>
    </source>
</evidence>
<feature type="domain" description="NodB homology" evidence="2">
    <location>
        <begin position="658"/>
        <end position="770"/>
    </location>
</feature>
<dbReference type="GO" id="GO:0001681">
    <property type="term" value="F:sialate O-acetylesterase activity"/>
    <property type="evidence" value="ECO:0007669"/>
    <property type="project" value="InterPro"/>
</dbReference>
<protein>
    <submittedName>
        <fullName evidence="3">Polysaccharide deacetylase family protein</fullName>
    </submittedName>
</protein>
<dbReference type="PANTHER" id="PTHR22901:SF0">
    <property type="entry name" value="SIALATE O-ACETYLESTERASE"/>
    <property type="match status" value="1"/>
</dbReference>
<dbReference type="InterPro" id="IPR005181">
    <property type="entry name" value="SASA"/>
</dbReference>
<dbReference type="SUPFAM" id="SSF88713">
    <property type="entry name" value="Glycoside hydrolase/deacetylase"/>
    <property type="match status" value="1"/>
</dbReference>
<dbReference type="GO" id="GO:0016810">
    <property type="term" value="F:hydrolase activity, acting on carbon-nitrogen (but not peptide) bonds"/>
    <property type="evidence" value="ECO:0007669"/>
    <property type="project" value="InterPro"/>
</dbReference>
<dbReference type="EMBL" id="CP094358">
    <property type="protein sequence ID" value="UOB17580.1"/>
    <property type="molecule type" value="Genomic_DNA"/>
</dbReference>
<dbReference type="InterPro" id="IPR002509">
    <property type="entry name" value="NODB_dom"/>
</dbReference>
<gene>
    <name evidence="3" type="ORF">MQE35_17805</name>
</gene>
<accession>A0A9E6ZNH7</accession>